<keyword evidence="2" id="KW-1185">Reference proteome</keyword>
<comment type="caution">
    <text evidence="1">The sequence shown here is derived from an EMBL/GenBank/DDBJ whole genome shotgun (WGS) entry which is preliminary data.</text>
</comment>
<evidence type="ECO:0000313" key="2">
    <source>
        <dbReference type="Proteomes" id="UP001638806"/>
    </source>
</evidence>
<evidence type="ECO:0000313" key="1">
    <source>
        <dbReference type="EMBL" id="KAL3964750.1"/>
    </source>
</evidence>
<sequence>MAAGGRGTHDDDDDAIMADAGDGAPPSTADATQDTTQPQQLSTGARQGSAPTQQEGDDPSAATQRHQTEGPSQPQQQQEQQPDSPPLPARHAPVAPGPRASRLGDIYAQALDHTLRRLAAWDSFAGCYPTVAARAEPVLRQVQGQMVDKMREKRNSTTSSPRGTSSPASTSSRASSPTPPRAAPRPPATTPSPPRKSPTTSPFARQLLRLSSLTTGTRTLIQASPPPPDAILAAHLSPALAPHQSLLNARLQTSQARNALLADEVRRQRAEVETLLARLEAAVDDVRGANTALGAVAEELAAESRSANV</sequence>
<name>A0ACC4E7X1_PURLI</name>
<dbReference type="Proteomes" id="UP001638806">
    <property type="component" value="Unassembled WGS sequence"/>
</dbReference>
<dbReference type="EMBL" id="JBGNUJ010000002">
    <property type="protein sequence ID" value="KAL3964750.1"/>
    <property type="molecule type" value="Genomic_DNA"/>
</dbReference>
<protein>
    <submittedName>
        <fullName evidence="1">Uncharacterized protein</fullName>
    </submittedName>
</protein>
<reference evidence="1" key="1">
    <citation type="submission" date="2024-12" db="EMBL/GenBank/DDBJ databases">
        <title>Comparative genomics and development of molecular markers within Purpureocillium lilacinum and among Purpureocillium species.</title>
        <authorList>
            <person name="Yeh Z.-Y."/>
            <person name="Ni N.-T."/>
            <person name="Lo P.-H."/>
            <person name="Mushyakhwo K."/>
            <person name="Lin C.-F."/>
            <person name="Nai Y.-S."/>
        </authorList>
    </citation>
    <scope>NUCLEOTIDE SEQUENCE</scope>
    <source>
        <strain evidence="1">NCHU-NPUST-175</strain>
    </source>
</reference>
<proteinExistence type="predicted"/>
<accession>A0ACC4E7X1</accession>
<organism evidence="1 2">
    <name type="scientific">Purpureocillium lilacinum</name>
    <name type="common">Paecilomyces lilacinus</name>
    <dbReference type="NCBI Taxonomy" id="33203"/>
    <lineage>
        <taxon>Eukaryota</taxon>
        <taxon>Fungi</taxon>
        <taxon>Dikarya</taxon>
        <taxon>Ascomycota</taxon>
        <taxon>Pezizomycotina</taxon>
        <taxon>Sordariomycetes</taxon>
        <taxon>Hypocreomycetidae</taxon>
        <taxon>Hypocreales</taxon>
        <taxon>Ophiocordycipitaceae</taxon>
        <taxon>Purpureocillium</taxon>
    </lineage>
</organism>
<gene>
    <name evidence="1" type="ORF">ACCO45_001754</name>
</gene>